<dbReference type="EMBL" id="CAFBPM010000011">
    <property type="protein sequence ID" value="CAB5025845.1"/>
    <property type="molecule type" value="Genomic_DNA"/>
</dbReference>
<dbReference type="EMBL" id="CAFABE010000018">
    <property type="protein sequence ID" value="CAB4823413.1"/>
    <property type="molecule type" value="Genomic_DNA"/>
</dbReference>
<proteinExistence type="predicted"/>
<evidence type="ECO:0000313" key="4">
    <source>
        <dbReference type="EMBL" id="CAB5025845.1"/>
    </source>
</evidence>
<evidence type="ECO:0000256" key="1">
    <source>
        <dbReference type="SAM" id="MobiDB-lite"/>
    </source>
</evidence>
<name>A0A6J7EU66_9ZZZZ</name>
<evidence type="ECO:0000313" key="3">
    <source>
        <dbReference type="EMBL" id="CAB4884650.1"/>
    </source>
</evidence>
<organism evidence="3">
    <name type="scientific">freshwater metagenome</name>
    <dbReference type="NCBI Taxonomy" id="449393"/>
    <lineage>
        <taxon>unclassified sequences</taxon>
        <taxon>metagenomes</taxon>
        <taxon>ecological metagenomes</taxon>
    </lineage>
</organism>
<gene>
    <name evidence="2" type="ORF">UFOPK3164_00581</name>
    <name evidence="3" type="ORF">UFOPK3427_01933</name>
    <name evidence="4" type="ORF">UFOPK4112_01211</name>
</gene>
<dbReference type="AlphaFoldDB" id="A0A6J7EU66"/>
<reference evidence="3" key="1">
    <citation type="submission" date="2020-05" db="EMBL/GenBank/DDBJ databases">
        <authorList>
            <person name="Chiriac C."/>
            <person name="Salcher M."/>
            <person name="Ghai R."/>
            <person name="Kavagutti S V."/>
        </authorList>
    </citation>
    <scope>NUCLEOTIDE SEQUENCE</scope>
</reference>
<feature type="region of interest" description="Disordered" evidence="1">
    <location>
        <begin position="25"/>
        <end position="50"/>
    </location>
</feature>
<sequence length="181" mass="18200">MNPRFLVAGITLSIGAIGLAGCSSTTSSSTSTTTASSTTAPATTTTSIPKNGAVNLDINPAVSSQLLATGAALLGAPVSQYSGLAPGLTYYAYDNGTKTYYASARLVPSPVPTGAQPSEAQISSQDDGSYLLYQMPLGGAWTAYRDGSSGPNTPCPTGITLPSDVVTLWGWPAGSCRPSGV</sequence>
<protein>
    <submittedName>
        <fullName evidence="3">Unannotated protein</fullName>
    </submittedName>
</protein>
<evidence type="ECO:0000313" key="2">
    <source>
        <dbReference type="EMBL" id="CAB4823413.1"/>
    </source>
</evidence>
<accession>A0A6J7EU66</accession>
<dbReference type="PROSITE" id="PS51257">
    <property type="entry name" value="PROKAR_LIPOPROTEIN"/>
    <property type="match status" value="1"/>
</dbReference>
<feature type="compositionally biased region" description="Low complexity" evidence="1">
    <location>
        <begin position="25"/>
        <end position="47"/>
    </location>
</feature>
<dbReference type="EMBL" id="CAFBLT010000004">
    <property type="protein sequence ID" value="CAB4884650.1"/>
    <property type="molecule type" value="Genomic_DNA"/>
</dbReference>